<accession>A0A1F7WU41</accession>
<dbReference type="EMBL" id="MGFH01000087">
    <property type="protein sequence ID" value="OGM05959.1"/>
    <property type="molecule type" value="Genomic_DNA"/>
</dbReference>
<dbReference type="CDD" id="cd06127">
    <property type="entry name" value="DEDDh"/>
    <property type="match status" value="1"/>
</dbReference>
<proteinExistence type="predicted"/>
<evidence type="ECO:0000313" key="6">
    <source>
        <dbReference type="Proteomes" id="UP000178735"/>
    </source>
</evidence>
<dbReference type="GO" id="GO:0003887">
    <property type="term" value="F:DNA-directed DNA polymerase activity"/>
    <property type="evidence" value="ECO:0007669"/>
    <property type="project" value="InterPro"/>
</dbReference>
<dbReference type="InterPro" id="IPR036397">
    <property type="entry name" value="RNaseH_sf"/>
</dbReference>
<dbReference type="Pfam" id="PF00929">
    <property type="entry name" value="RNase_T"/>
    <property type="match status" value="1"/>
</dbReference>
<dbReference type="PANTHER" id="PTHR30231:SF4">
    <property type="entry name" value="PROTEIN NEN2"/>
    <property type="match status" value="1"/>
</dbReference>
<dbReference type="GO" id="GO:0006260">
    <property type="term" value="P:DNA replication"/>
    <property type="evidence" value="ECO:0007669"/>
    <property type="project" value="InterPro"/>
</dbReference>
<reference evidence="5 6" key="1">
    <citation type="journal article" date="2016" name="Nat. Commun.">
        <title>Thousands of microbial genomes shed light on interconnected biogeochemical processes in an aquifer system.</title>
        <authorList>
            <person name="Anantharaman K."/>
            <person name="Brown C.T."/>
            <person name="Hug L.A."/>
            <person name="Sharon I."/>
            <person name="Castelle C.J."/>
            <person name="Probst A.J."/>
            <person name="Thomas B.C."/>
            <person name="Singh A."/>
            <person name="Wilkins M.J."/>
            <person name="Karaoz U."/>
            <person name="Brodie E.L."/>
            <person name="Williams K.H."/>
            <person name="Hubbard S.S."/>
            <person name="Banfield J.F."/>
        </authorList>
    </citation>
    <scope>NUCLEOTIDE SEQUENCE [LARGE SCALE GENOMIC DNA]</scope>
</reference>
<dbReference type="PANTHER" id="PTHR30231">
    <property type="entry name" value="DNA POLYMERASE III SUBUNIT EPSILON"/>
    <property type="match status" value="1"/>
</dbReference>
<sequence length="264" mass="28958">MITEEEISKNRKNLGKEKRSLDPLYNILKAERQDGVGAEFILESIMKMKGAKGALAIKLAETHIGDDPRFIFADGVCKLKQAPRGAELFNAPSYCAVDIETTGLSAKNDAIIEIAAVRVCDGLIAGSFSSLVNPGVSISEEITKINGITNEMVENAPFIEDVMPKFLDFLSDSVFVAHNSPFDLAFINEALQRQYYQKMVNPIICTLKLSKMIYPSFDSHSLGSVTKKMKIGMTSHHRALSDAEACARILINLLKTIKSGANKN</sequence>
<keyword evidence="1" id="KW-0540">Nuclease</keyword>
<evidence type="ECO:0000256" key="2">
    <source>
        <dbReference type="ARBA" id="ARBA00022801"/>
    </source>
</evidence>
<gene>
    <name evidence="5" type="ORF">A2008_11295</name>
</gene>
<dbReference type="Gene3D" id="1.20.5.140">
    <property type="match status" value="1"/>
</dbReference>
<dbReference type="GO" id="GO:0003677">
    <property type="term" value="F:DNA binding"/>
    <property type="evidence" value="ECO:0007669"/>
    <property type="project" value="InterPro"/>
</dbReference>
<comment type="caution">
    <text evidence="5">The sequence shown here is derived from an EMBL/GenBank/DDBJ whole genome shotgun (WGS) entry which is preliminary data.</text>
</comment>
<evidence type="ECO:0000256" key="1">
    <source>
        <dbReference type="ARBA" id="ARBA00022722"/>
    </source>
</evidence>
<dbReference type="AlphaFoldDB" id="A0A1F7WU41"/>
<dbReference type="STRING" id="1817813.A2008_11295"/>
<dbReference type="Gene3D" id="3.30.420.10">
    <property type="entry name" value="Ribonuclease H-like superfamily/Ribonuclease H"/>
    <property type="match status" value="1"/>
</dbReference>
<feature type="domain" description="Exonuclease" evidence="4">
    <location>
        <begin position="93"/>
        <end position="259"/>
    </location>
</feature>
<name>A0A1F7WU41_9BACT</name>
<dbReference type="InterPro" id="IPR006054">
    <property type="entry name" value="DnaQ"/>
</dbReference>
<dbReference type="FunFam" id="3.30.420.10:FF:000045">
    <property type="entry name" value="3'-5' exonuclease DinG"/>
    <property type="match status" value="1"/>
</dbReference>
<protein>
    <recommendedName>
        <fullName evidence="4">Exonuclease domain-containing protein</fullName>
    </recommendedName>
</protein>
<evidence type="ECO:0000256" key="3">
    <source>
        <dbReference type="ARBA" id="ARBA00022839"/>
    </source>
</evidence>
<dbReference type="InterPro" id="IPR013520">
    <property type="entry name" value="Ribonucl_H"/>
</dbReference>
<keyword evidence="3" id="KW-0269">Exonuclease</keyword>
<evidence type="ECO:0000259" key="4">
    <source>
        <dbReference type="SMART" id="SM00479"/>
    </source>
</evidence>
<dbReference type="InterPro" id="IPR012337">
    <property type="entry name" value="RNaseH-like_sf"/>
</dbReference>
<dbReference type="Proteomes" id="UP000178735">
    <property type="component" value="Unassembled WGS sequence"/>
</dbReference>
<dbReference type="SMART" id="SM00479">
    <property type="entry name" value="EXOIII"/>
    <property type="match status" value="1"/>
</dbReference>
<dbReference type="GO" id="GO:0008408">
    <property type="term" value="F:3'-5' exonuclease activity"/>
    <property type="evidence" value="ECO:0007669"/>
    <property type="project" value="TreeGrafter"/>
</dbReference>
<organism evidence="5 6">
    <name type="scientific">Candidatus Wallbacteria bacterium GWC2_49_35</name>
    <dbReference type="NCBI Taxonomy" id="1817813"/>
    <lineage>
        <taxon>Bacteria</taxon>
        <taxon>Candidatus Walliibacteriota</taxon>
    </lineage>
</organism>
<dbReference type="SUPFAM" id="SSF53098">
    <property type="entry name" value="Ribonuclease H-like"/>
    <property type="match status" value="1"/>
</dbReference>
<evidence type="ECO:0000313" key="5">
    <source>
        <dbReference type="EMBL" id="OGM05959.1"/>
    </source>
</evidence>
<dbReference type="NCBIfam" id="TIGR00573">
    <property type="entry name" value="dnaq"/>
    <property type="match status" value="1"/>
</dbReference>
<keyword evidence="2" id="KW-0378">Hydrolase</keyword>